<dbReference type="InterPro" id="IPR043129">
    <property type="entry name" value="ATPase_NBD"/>
</dbReference>
<keyword evidence="1 7" id="KW-0808">Transferase</keyword>
<evidence type="ECO:0000256" key="7">
    <source>
        <dbReference type="HAMAP-Rule" id="MF_01445"/>
    </source>
</evidence>
<dbReference type="EC" id="2.3.1.234" evidence="7"/>
<evidence type="ECO:0000256" key="5">
    <source>
        <dbReference type="ARBA" id="ARBA00023315"/>
    </source>
</evidence>
<dbReference type="PANTHER" id="PTHR11735:SF6">
    <property type="entry name" value="TRNA N6-ADENOSINE THREONYLCARBAMOYLTRANSFERASE, MITOCHONDRIAL"/>
    <property type="match status" value="1"/>
</dbReference>
<name>A0ABM7XZ08_9PROT</name>
<feature type="binding site" evidence="7">
    <location>
        <position position="311"/>
    </location>
    <ligand>
        <name>Fe cation</name>
        <dbReference type="ChEBI" id="CHEBI:24875"/>
    </ligand>
</feature>
<dbReference type="NCBIfam" id="TIGR00329">
    <property type="entry name" value="gcp_kae1"/>
    <property type="match status" value="1"/>
</dbReference>
<dbReference type="Proteomes" id="UP000831327">
    <property type="component" value="Chromosome"/>
</dbReference>
<feature type="domain" description="Gcp-like" evidence="8">
    <location>
        <begin position="33"/>
        <end position="318"/>
    </location>
</feature>
<dbReference type="RefSeq" id="WP_244458010.1">
    <property type="nucleotide sequence ID" value="NZ_AP025637.1"/>
</dbReference>
<accession>A0ABM7XZ08</accession>
<evidence type="ECO:0000256" key="2">
    <source>
        <dbReference type="ARBA" id="ARBA00022694"/>
    </source>
</evidence>
<organism evidence="9 10">
    <name type="scientific">Roseomonas fluvialis</name>
    <dbReference type="NCBI Taxonomy" id="1750527"/>
    <lineage>
        <taxon>Bacteria</taxon>
        <taxon>Pseudomonadati</taxon>
        <taxon>Pseudomonadota</taxon>
        <taxon>Alphaproteobacteria</taxon>
        <taxon>Acetobacterales</taxon>
        <taxon>Roseomonadaceae</taxon>
        <taxon>Roseomonas</taxon>
    </lineage>
</organism>
<dbReference type="InterPro" id="IPR000905">
    <property type="entry name" value="Gcp-like_dom"/>
</dbReference>
<comment type="catalytic activity">
    <reaction evidence="6 7">
        <text>L-threonylcarbamoyladenylate + adenosine(37) in tRNA = N(6)-L-threonylcarbamoyladenosine(37) in tRNA + AMP + H(+)</text>
        <dbReference type="Rhea" id="RHEA:37059"/>
        <dbReference type="Rhea" id="RHEA-COMP:10162"/>
        <dbReference type="Rhea" id="RHEA-COMP:10163"/>
        <dbReference type="ChEBI" id="CHEBI:15378"/>
        <dbReference type="ChEBI" id="CHEBI:73682"/>
        <dbReference type="ChEBI" id="CHEBI:74411"/>
        <dbReference type="ChEBI" id="CHEBI:74418"/>
        <dbReference type="ChEBI" id="CHEBI:456215"/>
        <dbReference type="EC" id="2.3.1.234"/>
    </reaction>
</comment>
<feature type="binding site" evidence="7">
    <location>
        <position position="181"/>
    </location>
    <ligand>
        <name>substrate</name>
    </ligand>
</feature>
<dbReference type="SUPFAM" id="SSF53067">
    <property type="entry name" value="Actin-like ATPase domain"/>
    <property type="match status" value="2"/>
</dbReference>
<evidence type="ECO:0000256" key="6">
    <source>
        <dbReference type="ARBA" id="ARBA00048117"/>
    </source>
</evidence>
<sequence length="348" mass="34918">MGAEATITLRGPVLGLESSCDETAAAVLAPDGTILAEGVLSQEAEHATFGGVVPEIAARAHLAALPGLAERVMARAGVGYGDLGAVAATSGPGLIGGLIVGSGFGKGVAIARGLPFVAVNHLEAHALTARLPGLLPEGAPAFAYLLLLVSGGHCQCVAVEGLGRYRRLGTTLDDAVGEAFDKAAKLMGLPWPGGPHLERLAATGDARAVALPRPLFGRPGCDFSFSGLKTAVARAVTQGARHADVAASFQASVAAVLADRARHALAMMPGATALVVAGGVAANQAVRAALAGAAAQAGVPMLAPPLRLCTDNAVMVAWAGIERLRAGLTDGLDHAPRPRWPLAELARG</sequence>
<dbReference type="PRINTS" id="PR00789">
    <property type="entry name" value="OSIALOPTASE"/>
</dbReference>
<proteinExistence type="inferred from homology"/>
<dbReference type="NCBIfam" id="TIGR03723">
    <property type="entry name" value="T6A_TsaD_YgjD"/>
    <property type="match status" value="1"/>
</dbReference>
<feature type="binding site" evidence="7">
    <location>
        <begin position="148"/>
        <end position="152"/>
    </location>
    <ligand>
        <name>substrate</name>
    </ligand>
</feature>
<feature type="binding site" evidence="7">
    <location>
        <position position="125"/>
    </location>
    <ligand>
        <name>Fe cation</name>
        <dbReference type="ChEBI" id="CHEBI:24875"/>
    </ligand>
</feature>
<evidence type="ECO:0000256" key="4">
    <source>
        <dbReference type="ARBA" id="ARBA00023004"/>
    </source>
</evidence>
<keyword evidence="4 7" id="KW-0408">Iron</keyword>
<dbReference type="HAMAP" id="MF_01445">
    <property type="entry name" value="TsaD"/>
    <property type="match status" value="1"/>
</dbReference>
<gene>
    <name evidence="7 9" type="primary">tsaD</name>
    <name evidence="9" type="ORF">Rmf_06220</name>
</gene>
<dbReference type="EMBL" id="AP025637">
    <property type="protein sequence ID" value="BDG70693.1"/>
    <property type="molecule type" value="Genomic_DNA"/>
</dbReference>
<comment type="similarity">
    <text evidence="7">Belongs to the KAE1 / TsaD family.</text>
</comment>
<keyword evidence="7" id="KW-0963">Cytoplasm</keyword>
<feature type="binding site" evidence="7">
    <location>
        <position position="194"/>
    </location>
    <ligand>
        <name>substrate</name>
    </ligand>
</feature>
<evidence type="ECO:0000256" key="3">
    <source>
        <dbReference type="ARBA" id="ARBA00022723"/>
    </source>
</evidence>
<evidence type="ECO:0000259" key="8">
    <source>
        <dbReference type="Pfam" id="PF00814"/>
    </source>
</evidence>
<keyword evidence="3 7" id="KW-0479">Metal-binding</keyword>
<feature type="binding site" evidence="7">
    <location>
        <position position="198"/>
    </location>
    <ligand>
        <name>substrate</name>
    </ligand>
</feature>
<feature type="binding site" evidence="7">
    <location>
        <position position="121"/>
    </location>
    <ligand>
        <name>Fe cation</name>
        <dbReference type="ChEBI" id="CHEBI:24875"/>
    </ligand>
</feature>
<evidence type="ECO:0000313" key="10">
    <source>
        <dbReference type="Proteomes" id="UP000831327"/>
    </source>
</evidence>
<comment type="cofactor">
    <cofactor evidence="7">
        <name>Fe(2+)</name>
        <dbReference type="ChEBI" id="CHEBI:29033"/>
    </cofactor>
    <text evidence="7">Binds 1 Fe(2+) ion per subunit.</text>
</comment>
<keyword evidence="2 7" id="KW-0819">tRNA processing</keyword>
<keyword evidence="5 7" id="KW-0012">Acyltransferase</keyword>
<keyword evidence="10" id="KW-1185">Reference proteome</keyword>
<feature type="binding site" evidence="7">
    <location>
        <position position="283"/>
    </location>
    <ligand>
        <name>substrate</name>
    </ligand>
</feature>
<reference evidence="9 10" key="1">
    <citation type="journal article" date="2016" name="Microbes Environ.">
        <title>Phylogenetically diverse aerobic anoxygenic phototrophic bacteria isolated from epilithic biofilms in Tama river, Japan.</title>
        <authorList>
            <person name="Hirose S."/>
            <person name="Matsuura K."/>
            <person name="Haruta S."/>
        </authorList>
    </citation>
    <scope>NUCLEOTIDE SEQUENCE [LARGE SCALE GENOMIC DNA]</scope>
    <source>
        <strain evidence="9 10">S08</strain>
    </source>
</reference>
<protein>
    <recommendedName>
        <fullName evidence="7">tRNA N6-adenosine threonylcarbamoyltransferase</fullName>
        <ecNumber evidence="7">2.3.1.234</ecNumber>
    </recommendedName>
    <alternativeName>
        <fullName evidence="7">N6-L-threonylcarbamoyladenine synthase</fullName>
        <shortName evidence="7">t(6)A synthase</shortName>
    </alternativeName>
    <alternativeName>
        <fullName evidence="7">t(6)A37 threonylcarbamoyladenosine biosynthesis protein TsaD</fullName>
    </alternativeName>
    <alternativeName>
        <fullName evidence="7">tRNA threonylcarbamoyladenosine biosynthesis protein TsaD</fullName>
    </alternativeName>
</protein>
<dbReference type="Gene3D" id="3.30.420.40">
    <property type="match status" value="2"/>
</dbReference>
<evidence type="ECO:0000313" key="9">
    <source>
        <dbReference type="EMBL" id="BDG70693.1"/>
    </source>
</evidence>
<comment type="subcellular location">
    <subcellularLocation>
        <location evidence="7">Cytoplasm</location>
    </subcellularLocation>
</comment>
<dbReference type="Pfam" id="PF00814">
    <property type="entry name" value="TsaD"/>
    <property type="match status" value="1"/>
</dbReference>
<evidence type="ECO:0000256" key="1">
    <source>
        <dbReference type="ARBA" id="ARBA00022679"/>
    </source>
</evidence>
<dbReference type="PANTHER" id="PTHR11735">
    <property type="entry name" value="TRNA N6-ADENOSINE THREONYLCARBAMOYLTRANSFERASE"/>
    <property type="match status" value="1"/>
</dbReference>
<comment type="function">
    <text evidence="7">Required for the formation of a threonylcarbamoyl group on adenosine at position 37 (t(6)A37) in tRNAs that read codons beginning with adenine. Is involved in the transfer of the threonylcarbamoyl moiety of threonylcarbamoyl-AMP (TC-AMP) to the N6 group of A37, together with TsaE and TsaB. TsaD likely plays a direct catalytic role in this reaction.</text>
</comment>
<dbReference type="InterPro" id="IPR022450">
    <property type="entry name" value="TsaD"/>
</dbReference>
<dbReference type="InterPro" id="IPR017861">
    <property type="entry name" value="KAE1/TsaD"/>
</dbReference>